<sequence>MDPALAVELEALSRQKAMIEATERGCSAVQQFYRGSRVLLTGGSGFLGKQLVEKLFRACDVDKVYLLLRPKKGMAIQDRVEEMLQDPVYSMVKRKKPNFAEKIVPIEGDVSEIRLGLSDQDWGTVTSQVDVIFHMAATTRFDEALRVSTMINVRGTREAVLLGKACHKLKSFVYVSTTYANATDRFVEREVLEKFYESPVQPELMIGMAETFDDDRFQAIAHNLIKGYPNTYTFAKAIAEEVVRSQGGDLPISIVRPAVVISSYREPMPGWADSSCAYGASGLILGPATGLIHATFAGDDERYSLVPVDYVNNAILVAGWHTGTTPDKDINIYSVSSARNLFHWRPVSSKIREIGRVLPTPRAVWYMFIVNTRSRPLFLLLTWLLHYVPGYLLDAGCLLLGKTPMFIKLYNRVYRASMALSYFTTHSWVFRDDNTDRLFQQLSPDDKLIFNFDTTDINIMEYVTLWCVGLRKYLMKDGIKDTEYARRKQFWLHKLHYVAAALYLYVLYKLFCVVLYVLMYVSGWV</sequence>
<evidence type="ECO:0000313" key="2">
    <source>
        <dbReference type="Proteomes" id="UP001231649"/>
    </source>
</evidence>
<evidence type="ECO:0000313" key="1">
    <source>
        <dbReference type="EMBL" id="KAJ8706212.1"/>
    </source>
</evidence>
<dbReference type="Proteomes" id="UP001231649">
    <property type="component" value="Chromosome 28"/>
</dbReference>
<accession>A0ACC2Q420</accession>
<comment type="caution">
    <text evidence="1">The sequence shown here is derived from an EMBL/GenBank/DDBJ whole genome shotgun (WGS) entry which is preliminary data.</text>
</comment>
<proteinExistence type="predicted"/>
<organism evidence="1 2">
    <name type="scientific">Mythimna loreyi</name>
    <dbReference type="NCBI Taxonomy" id="667449"/>
    <lineage>
        <taxon>Eukaryota</taxon>
        <taxon>Metazoa</taxon>
        <taxon>Ecdysozoa</taxon>
        <taxon>Arthropoda</taxon>
        <taxon>Hexapoda</taxon>
        <taxon>Insecta</taxon>
        <taxon>Pterygota</taxon>
        <taxon>Neoptera</taxon>
        <taxon>Endopterygota</taxon>
        <taxon>Lepidoptera</taxon>
        <taxon>Glossata</taxon>
        <taxon>Ditrysia</taxon>
        <taxon>Noctuoidea</taxon>
        <taxon>Noctuidae</taxon>
        <taxon>Noctuinae</taxon>
        <taxon>Hadenini</taxon>
        <taxon>Mythimna</taxon>
    </lineage>
</organism>
<dbReference type="EMBL" id="CM056804">
    <property type="protein sequence ID" value="KAJ8706212.1"/>
    <property type="molecule type" value="Genomic_DNA"/>
</dbReference>
<reference evidence="1" key="1">
    <citation type="submission" date="2023-03" db="EMBL/GenBank/DDBJ databases">
        <title>Chromosome-level genomes of two armyworms, Mythimna separata and Mythimna loreyi, provide insights into the biosynthesis and reception of sex pheromones.</title>
        <authorList>
            <person name="Zhao H."/>
        </authorList>
    </citation>
    <scope>NUCLEOTIDE SEQUENCE</scope>
    <source>
        <strain evidence="1">BeijingLab</strain>
    </source>
</reference>
<protein>
    <submittedName>
        <fullName evidence="1">Uncharacterized protein</fullName>
    </submittedName>
</protein>
<name>A0ACC2Q420_9NEOP</name>
<keyword evidence="2" id="KW-1185">Reference proteome</keyword>
<gene>
    <name evidence="1" type="ORF">PYW08_010838</name>
</gene>